<protein>
    <submittedName>
        <fullName evidence="1">Uncharacterized protein</fullName>
    </submittedName>
</protein>
<evidence type="ECO:0000313" key="1">
    <source>
        <dbReference type="EMBL" id="MBC5724699.1"/>
    </source>
</evidence>
<organism evidence="1 2">
    <name type="scientific">Agathobaculum faecis</name>
    <dbReference type="NCBI Taxonomy" id="2763013"/>
    <lineage>
        <taxon>Bacteria</taxon>
        <taxon>Bacillati</taxon>
        <taxon>Bacillota</taxon>
        <taxon>Clostridia</taxon>
        <taxon>Eubacteriales</taxon>
        <taxon>Butyricicoccaceae</taxon>
        <taxon>Agathobaculum</taxon>
    </lineage>
</organism>
<sequence length="85" mass="9116">MSNLAELASLLSEPSGTGGWTLTFGLVTRDYEHDGTVAVQADGLPLEEDDLGFAAGLRRGLSRGQRVLLLRSDDGQSYYALLAME</sequence>
<accession>A0A923LVG2</accession>
<reference evidence="1" key="1">
    <citation type="submission" date="2020-08" db="EMBL/GenBank/DDBJ databases">
        <title>Genome public.</title>
        <authorList>
            <person name="Liu C."/>
            <person name="Sun Q."/>
        </authorList>
    </citation>
    <scope>NUCLEOTIDE SEQUENCE</scope>
    <source>
        <strain evidence="1">NSJ-28</strain>
    </source>
</reference>
<keyword evidence="2" id="KW-1185">Reference proteome</keyword>
<dbReference type="RefSeq" id="WP_054327807.1">
    <property type="nucleotide sequence ID" value="NZ_JACOPL010000003.1"/>
</dbReference>
<dbReference type="Proteomes" id="UP000606499">
    <property type="component" value="Unassembled WGS sequence"/>
</dbReference>
<proteinExistence type="predicted"/>
<comment type="caution">
    <text evidence="1">The sequence shown here is derived from an EMBL/GenBank/DDBJ whole genome shotgun (WGS) entry which is preliminary data.</text>
</comment>
<evidence type="ECO:0000313" key="2">
    <source>
        <dbReference type="Proteomes" id="UP000606499"/>
    </source>
</evidence>
<dbReference type="EMBL" id="JACOPL010000003">
    <property type="protein sequence ID" value="MBC5724699.1"/>
    <property type="molecule type" value="Genomic_DNA"/>
</dbReference>
<dbReference type="AlphaFoldDB" id="A0A923LVG2"/>
<gene>
    <name evidence="1" type="ORF">H8S45_04395</name>
</gene>
<name>A0A923LVG2_9FIRM</name>